<accession>A0A645EF73</accession>
<gene>
    <name evidence="1" type="ORF">SDC9_147622</name>
</gene>
<comment type="caution">
    <text evidence="1">The sequence shown here is derived from an EMBL/GenBank/DDBJ whole genome shotgun (WGS) entry which is preliminary data.</text>
</comment>
<organism evidence="1">
    <name type="scientific">bioreactor metagenome</name>
    <dbReference type="NCBI Taxonomy" id="1076179"/>
    <lineage>
        <taxon>unclassified sequences</taxon>
        <taxon>metagenomes</taxon>
        <taxon>ecological metagenomes</taxon>
    </lineage>
</organism>
<reference evidence="1" key="1">
    <citation type="submission" date="2019-08" db="EMBL/GenBank/DDBJ databases">
        <authorList>
            <person name="Kucharzyk K."/>
            <person name="Murdoch R.W."/>
            <person name="Higgins S."/>
            <person name="Loffler F."/>
        </authorList>
    </citation>
    <scope>NUCLEOTIDE SEQUENCE</scope>
</reference>
<evidence type="ECO:0000313" key="1">
    <source>
        <dbReference type="EMBL" id="MPN00427.1"/>
    </source>
</evidence>
<dbReference type="EMBL" id="VSSQ01046452">
    <property type="protein sequence ID" value="MPN00427.1"/>
    <property type="molecule type" value="Genomic_DNA"/>
</dbReference>
<protein>
    <submittedName>
        <fullName evidence="1">Uncharacterized protein</fullName>
    </submittedName>
</protein>
<proteinExistence type="predicted"/>
<sequence>MLLFLRDALKFSANIDQLAERYEHLGDMADDRHGVSRNIGFIGLHLYARRAGQARKIHLRALERRDVLGLSHKRHMRAL</sequence>
<dbReference type="AlphaFoldDB" id="A0A645EF73"/>
<name>A0A645EF73_9ZZZZ</name>